<protein>
    <submittedName>
        <fullName evidence="2">Uncharacterized protein</fullName>
    </submittedName>
</protein>
<evidence type="ECO:0000256" key="1">
    <source>
        <dbReference type="SAM" id="MobiDB-lite"/>
    </source>
</evidence>
<accession>R7VRE9</accession>
<dbReference type="AlphaFoldDB" id="R7VRE9"/>
<feature type="compositionally biased region" description="Basic and acidic residues" evidence="1">
    <location>
        <begin position="1"/>
        <end position="26"/>
    </location>
</feature>
<sequence length="102" mass="10989">MTTEILRWDMGHGDTGDTGDTGDRGRAAAPPERLSGHDHRDPAVGHGTRVTRVTGDVQLRPQSACLVMTTEILRWDTGQGDTGDTGDRGRVVPRSMLYTSDG</sequence>
<feature type="region of interest" description="Disordered" evidence="1">
    <location>
        <begin position="1"/>
        <end position="50"/>
    </location>
</feature>
<evidence type="ECO:0000313" key="2">
    <source>
        <dbReference type="EMBL" id="EMC83205.1"/>
    </source>
</evidence>
<name>R7VRE9_COLLI</name>
<gene>
    <name evidence="2" type="ORF">A306_08704</name>
</gene>
<reference evidence="2" key="1">
    <citation type="journal article" date="2013" name="Science">
        <title>Genomic diversity and evolution of the head crest in the rock pigeon.</title>
        <authorList>
            <person name="Shapiro M.D."/>
            <person name="Kronenberg Z."/>
            <person name="Li C."/>
            <person name="Domyan E.T."/>
            <person name="Pan H."/>
            <person name="Campbell M."/>
            <person name="Tan H."/>
            <person name="Huff C.D."/>
            <person name="Hu H."/>
            <person name="Vickrey A.I."/>
            <person name="Nielsen S.C."/>
            <person name="Stringham S.A."/>
            <person name="Hu H."/>
            <person name="Willerslev E."/>
            <person name="Gilbert M.T."/>
            <person name="Yandell M."/>
            <person name="Zhang G."/>
            <person name="Wang J."/>
        </authorList>
    </citation>
    <scope>NUCLEOTIDE SEQUENCE [LARGE SCALE GENOMIC DNA]</scope>
    <source>
        <tissue evidence="2">Blood</tissue>
    </source>
</reference>
<organism evidence="2">
    <name type="scientific">Columba livia</name>
    <name type="common">Rock dove</name>
    <dbReference type="NCBI Taxonomy" id="8932"/>
    <lineage>
        <taxon>Eukaryota</taxon>
        <taxon>Metazoa</taxon>
        <taxon>Chordata</taxon>
        <taxon>Craniata</taxon>
        <taxon>Vertebrata</taxon>
        <taxon>Euteleostomi</taxon>
        <taxon>Archelosauria</taxon>
        <taxon>Archosauria</taxon>
        <taxon>Dinosauria</taxon>
        <taxon>Saurischia</taxon>
        <taxon>Theropoda</taxon>
        <taxon>Coelurosauria</taxon>
        <taxon>Aves</taxon>
        <taxon>Neognathae</taxon>
        <taxon>Neoaves</taxon>
        <taxon>Columbimorphae</taxon>
        <taxon>Columbiformes</taxon>
        <taxon>Columbidae</taxon>
        <taxon>Columba</taxon>
    </lineage>
</organism>
<dbReference type="EMBL" id="KB378730">
    <property type="protein sequence ID" value="EMC83205.1"/>
    <property type="molecule type" value="Genomic_DNA"/>
</dbReference>
<feature type="region of interest" description="Disordered" evidence="1">
    <location>
        <begin position="76"/>
        <end position="102"/>
    </location>
</feature>
<proteinExistence type="predicted"/>
<feature type="compositionally biased region" description="Basic and acidic residues" evidence="1">
    <location>
        <begin position="34"/>
        <end position="43"/>
    </location>
</feature>